<comment type="caution">
    <text evidence="2">The sequence shown here is derived from an EMBL/GenBank/DDBJ whole genome shotgun (WGS) entry which is preliminary data.</text>
</comment>
<feature type="region of interest" description="Disordered" evidence="1">
    <location>
        <begin position="67"/>
        <end position="101"/>
    </location>
</feature>
<dbReference type="Proteomes" id="UP001530400">
    <property type="component" value="Unassembled WGS sequence"/>
</dbReference>
<feature type="compositionally biased region" description="Polar residues" evidence="1">
    <location>
        <begin position="67"/>
        <end position="78"/>
    </location>
</feature>
<keyword evidence="3" id="KW-1185">Reference proteome</keyword>
<sequence length="101" mass="11042">MVALDTMQPNICWWKRFRLQMISKVHVETPISSFPGGQAVYPPGCFSPFFFLAAFTRPKAAVKADLVSSQAGRSQSSPMDLRKGASGSFLMLSDESDPIIG</sequence>
<evidence type="ECO:0000313" key="3">
    <source>
        <dbReference type="Proteomes" id="UP001530400"/>
    </source>
</evidence>
<evidence type="ECO:0000256" key="1">
    <source>
        <dbReference type="SAM" id="MobiDB-lite"/>
    </source>
</evidence>
<evidence type="ECO:0000313" key="2">
    <source>
        <dbReference type="EMBL" id="KAL3765604.1"/>
    </source>
</evidence>
<name>A0ABD3MNM6_9STRA</name>
<accession>A0ABD3MNM6</accession>
<reference evidence="2 3" key="1">
    <citation type="submission" date="2024-10" db="EMBL/GenBank/DDBJ databases">
        <title>Updated reference genomes for cyclostephanoid diatoms.</title>
        <authorList>
            <person name="Roberts W.R."/>
            <person name="Alverson A.J."/>
        </authorList>
    </citation>
    <scope>NUCLEOTIDE SEQUENCE [LARGE SCALE GENOMIC DNA]</scope>
    <source>
        <strain evidence="2 3">AJA010-31</strain>
    </source>
</reference>
<proteinExistence type="predicted"/>
<organism evidence="2 3">
    <name type="scientific">Cyclotella atomus</name>
    <dbReference type="NCBI Taxonomy" id="382360"/>
    <lineage>
        <taxon>Eukaryota</taxon>
        <taxon>Sar</taxon>
        <taxon>Stramenopiles</taxon>
        <taxon>Ochrophyta</taxon>
        <taxon>Bacillariophyta</taxon>
        <taxon>Coscinodiscophyceae</taxon>
        <taxon>Thalassiosirophycidae</taxon>
        <taxon>Stephanodiscales</taxon>
        <taxon>Stephanodiscaceae</taxon>
        <taxon>Cyclotella</taxon>
    </lineage>
</organism>
<dbReference type="AlphaFoldDB" id="A0ABD3MNM6"/>
<dbReference type="EMBL" id="JALLPJ020001399">
    <property type="protein sequence ID" value="KAL3765604.1"/>
    <property type="molecule type" value="Genomic_DNA"/>
</dbReference>
<gene>
    <name evidence="2" type="ORF">ACHAWO_003896</name>
</gene>
<protein>
    <submittedName>
        <fullName evidence="2">Uncharacterized protein</fullName>
    </submittedName>
</protein>